<feature type="non-terminal residue" evidence="3">
    <location>
        <position position="155"/>
    </location>
</feature>
<evidence type="ECO:0000313" key="4">
    <source>
        <dbReference type="Proteomes" id="UP000681720"/>
    </source>
</evidence>
<comment type="caution">
    <text evidence="3">The sequence shown here is derived from an EMBL/GenBank/DDBJ whole genome shotgun (WGS) entry which is preliminary data.</text>
</comment>
<dbReference type="AlphaFoldDB" id="A0A8S3K2E3"/>
<dbReference type="EMBL" id="CAJOBH010269439">
    <property type="protein sequence ID" value="CAF5163626.1"/>
    <property type="molecule type" value="Genomic_DNA"/>
</dbReference>
<protein>
    <recommendedName>
        <fullName evidence="1">HAT C-terminal dimerisation domain-containing protein</fullName>
    </recommendedName>
</protein>
<organism evidence="3 4">
    <name type="scientific">Rotaria magnacalcarata</name>
    <dbReference type="NCBI Taxonomy" id="392030"/>
    <lineage>
        <taxon>Eukaryota</taxon>
        <taxon>Metazoa</taxon>
        <taxon>Spiralia</taxon>
        <taxon>Gnathifera</taxon>
        <taxon>Rotifera</taxon>
        <taxon>Eurotatoria</taxon>
        <taxon>Bdelloidea</taxon>
        <taxon>Philodinida</taxon>
        <taxon>Philodinidae</taxon>
        <taxon>Rotaria</taxon>
    </lineage>
</organism>
<evidence type="ECO:0000313" key="3">
    <source>
        <dbReference type="EMBL" id="CAF5226421.1"/>
    </source>
</evidence>
<reference evidence="3" key="1">
    <citation type="submission" date="2021-02" db="EMBL/GenBank/DDBJ databases">
        <authorList>
            <person name="Nowell W R."/>
        </authorList>
    </citation>
    <scope>NUCLEOTIDE SEQUENCE</scope>
</reference>
<dbReference type="Proteomes" id="UP000681720">
    <property type="component" value="Unassembled WGS sequence"/>
</dbReference>
<dbReference type="PANTHER" id="PTHR45749">
    <property type="match status" value="1"/>
</dbReference>
<evidence type="ECO:0000259" key="1">
    <source>
        <dbReference type="Pfam" id="PF05699"/>
    </source>
</evidence>
<name>A0A8S3K2E3_9BILA</name>
<gene>
    <name evidence="2" type="ORF">BYL167_LOCUS75315</name>
    <name evidence="3" type="ORF">GIL414_LOCUS87109</name>
</gene>
<dbReference type="EMBL" id="CAJOBJ010378242">
    <property type="protein sequence ID" value="CAF5226421.1"/>
    <property type="molecule type" value="Genomic_DNA"/>
</dbReference>
<dbReference type="InterPro" id="IPR008906">
    <property type="entry name" value="HATC_C_dom"/>
</dbReference>
<accession>A0A8S3K2E3</accession>
<sequence>NNSLDDSNDYFQSIMDFCYGDIDVEKLKVEALMIVDFFQSAIKTNQMNIKQIKKIQQIGEIFNSCEVGKEMFQEYHKLIKLYLTIPVTTATAERTFSTLNRLKTAIRSTMTQSRLNHCLLSHIYKEKLDKIDPRQIVSKFISSNEKRQHFFGLIL</sequence>
<dbReference type="GO" id="GO:0046983">
    <property type="term" value="F:protein dimerization activity"/>
    <property type="evidence" value="ECO:0007669"/>
    <property type="project" value="InterPro"/>
</dbReference>
<dbReference type="Proteomes" id="UP000681967">
    <property type="component" value="Unassembled WGS sequence"/>
</dbReference>
<proteinExistence type="predicted"/>
<evidence type="ECO:0000313" key="2">
    <source>
        <dbReference type="EMBL" id="CAF5163626.1"/>
    </source>
</evidence>
<dbReference type="PANTHER" id="PTHR45749:SF21">
    <property type="entry name" value="DUF4371 DOMAIN-CONTAINING PROTEIN"/>
    <property type="match status" value="1"/>
</dbReference>
<feature type="domain" description="HAT C-terminal dimerisation" evidence="1">
    <location>
        <begin position="74"/>
        <end position="120"/>
    </location>
</feature>
<feature type="non-terminal residue" evidence="3">
    <location>
        <position position="1"/>
    </location>
</feature>
<dbReference type="Pfam" id="PF05699">
    <property type="entry name" value="Dimer_Tnp_hAT"/>
    <property type="match status" value="1"/>
</dbReference>